<gene>
    <name evidence="3" type="primary">soul2</name>
</gene>
<keyword evidence="4" id="KW-1185">Reference proteome</keyword>
<sequence length="200" mass="22734">MKLMKLQVAVTLWIYSAFSGPAAGWEIPSFCHGYDCPEFTLVQQYEGFEERFYNASHWITVDIPSMTENDVKNGCWTLHHYTKGKNDRNEDIQLPWPVIISVQEGTMTQVSVSMPVPPSTDLPKPDDESIRETNMPAGRVYVRTFTGVASLDDGFDNRNKLKASLEAAGKQFVQYKFVAAGYDSPWTLINRHNEIWIYAA</sequence>
<dbReference type="PANTHER" id="PTHR11220">
    <property type="entry name" value="HEME-BINDING PROTEIN-RELATED"/>
    <property type="match status" value="1"/>
</dbReference>
<dbReference type="PANTHER" id="PTHR11220:SF69">
    <property type="entry name" value="HEME-BINDING PROTEIN 2"/>
    <property type="match status" value="1"/>
</dbReference>
<dbReference type="AlphaFoldDB" id="A0AAY4E5R0"/>
<accession>A0AAY4E5R0</accession>
<dbReference type="SUPFAM" id="SSF55136">
    <property type="entry name" value="Probable bacterial effector-binding domain"/>
    <property type="match status" value="1"/>
</dbReference>
<dbReference type="GO" id="GO:0020037">
    <property type="term" value="F:heme binding"/>
    <property type="evidence" value="ECO:0007669"/>
    <property type="project" value="TreeGrafter"/>
</dbReference>
<evidence type="ECO:0000313" key="4">
    <source>
        <dbReference type="Proteomes" id="UP000694580"/>
    </source>
</evidence>
<dbReference type="Gene3D" id="3.20.80.10">
    <property type="entry name" value="Regulatory factor, effector binding domain"/>
    <property type="match status" value="1"/>
</dbReference>
<dbReference type="Ensembl" id="ENSDCDT00010063469.1">
    <property type="protein sequence ID" value="ENSDCDP00010052973.1"/>
    <property type="gene ID" value="ENSDCDG00010030847.1"/>
</dbReference>
<dbReference type="Pfam" id="PF04832">
    <property type="entry name" value="SOUL"/>
    <property type="match status" value="1"/>
</dbReference>
<protein>
    <recommendedName>
        <fullName evidence="5">Heme-binding protein 2-like</fullName>
    </recommendedName>
</protein>
<reference evidence="3" key="3">
    <citation type="submission" date="2025-09" db="UniProtKB">
        <authorList>
            <consortium name="Ensembl"/>
        </authorList>
    </citation>
    <scope>IDENTIFICATION</scope>
</reference>
<proteinExistence type="inferred from homology"/>
<evidence type="ECO:0000256" key="1">
    <source>
        <dbReference type="ARBA" id="ARBA00009817"/>
    </source>
</evidence>
<dbReference type="GO" id="GO:0005737">
    <property type="term" value="C:cytoplasm"/>
    <property type="evidence" value="ECO:0007669"/>
    <property type="project" value="TreeGrafter"/>
</dbReference>
<evidence type="ECO:0008006" key="5">
    <source>
        <dbReference type="Google" id="ProtNLM"/>
    </source>
</evidence>
<evidence type="ECO:0000256" key="2">
    <source>
        <dbReference type="SAM" id="SignalP"/>
    </source>
</evidence>
<dbReference type="InterPro" id="IPR006917">
    <property type="entry name" value="SOUL_heme-bd"/>
</dbReference>
<organism evidence="3 4">
    <name type="scientific">Denticeps clupeoides</name>
    <name type="common">denticle herring</name>
    <dbReference type="NCBI Taxonomy" id="299321"/>
    <lineage>
        <taxon>Eukaryota</taxon>
        <taxon>Metazoa</taxon>
        <taxon>Chordata</taxon>
        <taxon>Craniata</taxon>
        <taxon>Vertebrata</taxon>
        <taxon>Euteleostomi</taxon>
        <taxon>Actinopterygii</taxon>
        <taxon>Neopterygii</taxon>
        <taxon>Teleostei</taxon>
        <taxon>Clupei</taxon>
        <taxon>Clupeiformes</taxon>
        <taxon>Denticipitoidei</taxon>
        <taxon>Denticipitidae</taxon>
        <taxon>Denticeps</taxon>
    </lineage>
</organism>
<keyword evidence="2" id="KW-0732">Signal</keyword>
<comment type="similarity">
    <text evidence="1">Belongs to the HEBP family.</text>
</comment>
<reference evidence="3 4" key="1">
    <citation type="submission" date="2020-06" db="EMBL/GenBank/DDBJ databases">
        <authorList>
            <consortium name="Wellcome Sanger Institute Data Sharing"/>
        </authorList>
    </citation>
    <scope>NUCLEOTIDE SEQUENCE [LARGE SCALE GENOMIC DNA]</scope>
</reference>
<dbReference type="GeneTree" id="ENSGT00940000160412"/>
<dbReference type="InterPro" id="IPR011256">
    <property type="entry name" value="Reg_factor_effector_dom_sf"/>
</dbReference>
<feature type="signal peptide" evidence="2">
    <location>
        <begin position="1"/>
        <end position="24"/>
    </location>
</feature>
<reference evidence="3" key="2">
    <citation type="submission" date="2025-08" db="UniProtKB">
        <authorList>
            <consortium name="Ensembl"/>
        </authorList>
    </citation>
    <scope>IDENTIFICATION</scope>
</reference>
<name>A0AAY4E5R0_9TELE</name>
<dbReference type="Proteomes" id="UP000694580">
    <property type="component" value="Chromosome 8"/>
</dbReference>
<evidence type="ECO:0000313" key="3">
    <source>
        <dbReference type="Ensembl" id="ENSDCDP00010052973.1"/>
    </source>
</evidence>
<dbReference type="RefSeq" id="XP_028845581.1">
    <property type="nucleotide sequence ID" value="XM_028989748.1"/>
</dbReference>
<feature type="chain" id="PRO_5044245187" description="Heme-binding protein 2-like" evidence="2">
    <location>
        <begin position="25"/>
        <end position="200"/>
    </location>
</feature>
<dbReference type="GeneID" id="114795979"/>